<dbReference type="EMBL" id="JAVDQG010000006">
    <property type="protein sequence ID" value="MDR6226710.1"/>
    <property type="molecule type" value="Genomic_DNA"/>
</dbReference>
<evidence type="ECO:0000256" key="1">
    <source>
        <dbReference type="SAM" id="MobiDB-lite"/>
    </source>
</evidence>
<name>A0ABU1IPK7_9BACL</name>
<keyword evidence="3" id="KW-1185">Reference proteome</keyword>
<evidence type="ECO:0000313" key="2">
    <source>
        <dbReference type="EMBL" id="MDR6226710.1"/>
    </source>
</evidence>
<comment type="caution">
    <text evidence="2">The sequence shown here is derived from an EMBL/GenBank/DDBJ whole genome shotgun (WGS) entry which is preliminary data.</text>
</comment>
<feature type="region of interest" description="Disordered" evidence="1">
    <location>
        <begin position="1"/>
        <end position="35"/>
    </location>
</feature>
<accession>A0ABU1IPK7</accession>
<protein>
    <submittedName>
        <fullName evidence="2">Uncharacterized protein</fullName>
    </submittedName>
</protein>
<feature type="compositionally biased region" description="Basic and acidic residues" evidence="1">
    <location>
        <begin position="19"/>
        <end position="35"/>
    </location>
</feature>
<organism evidence="2 3">
    <name type="scientific">Desmospora profundinema</name>
    <dbReference type="NCBI Taxonomy" id="1571184"/>
    <lineage>
        <taxon>Bacteria</taxon>
        <taxon>Bacillati</taxon>
        <taxon>Bacillota</taxon>
        <taxon>Bacilli</taxon>
        <taxon>Bacillales</taxon>
        <taxon>Thermoactinomycetaceae</taxon>
        <taxon>Desmospora</taxon>
    </lineage>
</organism>
<gene>
    <name evidence="2" type="ORF">JOE21_002720</name>
</gene>
<proteinExistence type="predicted"/>
<dbReference type="Proteomes" id="UP001185012">
    <property type="component" value="Unassembled WGS sequence"/>
</dbReference>
<reference evidence="2 3" key="1">
    <citation type="submission" date="2023-07" db="EMBL/GenBank/DDBJ databases">
        <title>Genomic Encyclopedia of Type Strains, Phase IV (KMG-IV): sequencing the most valuable type-strain genomes for metagenomic binning, comparative biology and taxonomic classification.</title>
        <authorList>
            <person name="Goeker M."/>
        </authorList>
    </citation>
    <scope>NUCLEOTIDE SEQUENCE [LARGE SCALE GENOMIC DNA]</scope>
    <source>
        <strain evidence="2 3">DSM 45903</strain>
    </source>
</reference>
<evidence type="ECO:0000313" key="3">
    <source>
        <dbReference type="Proteomes" id="UP001185012"/>
    </source>
</evidence>
<sequence>MDEKEARFAEGTTGFFHESGSKDQQKRTQRQQREK</sequence>